<evidence type="ECO:0000256" key="7">
    <source>
        <dbReference type="ARBA" id="ARBA00023306"/>
    </source>
</evidence>
<feature type="coiled-coil region" evidence="9">
    <location>
        <begin position="39"/>
        <end position="73"/>
    </location>
</feature>
<evidence type="ECO:0000313" key="14">
    <source>
        <dbReference type="Proteomes" id="UP001213681"/>
    </source>
</evidence>
<feature type="region of interest" description="Disordered" evidence="10">
    <location>
        <begin position="165"/>
        <end position="349"/>
    </location>
</feature>
<dbReference type="GO" id="GO:0000779">
    <property type="term" value="C:condensed chromosome, centromeric region"/>
    <property type="evidence" value="ECO:0007669"/>
    <property type="project" value="UniProtKB-ARBA"/>
</dbReference>
<comment type="subcellular location">
    <subcellularLocation>
        <location evidence="1">Chromosome</location>
        <location evidence="1">Centromere</location>
    </subcellularLocation>
</comment>
<evidence type="ECO:0000256" key="4">
    <source>
        <dbReference type="ARBA" id="ARBA00022618"/>
    </source>
</evidence>
<evidence type="ECO:0000256" key="1">
    <source>
        <dbReference type="ARBA" id="ARBA00004584"/>
    </source>
</evidence>
<feature type="compositionally biased region" description="Basic and acidic residues" evidence="10">
    <location>
        <begin position="197"/>
        <end position="219"/>
    </location>
</feature>
<feature type="compositionally biased region" description="Basic and acidic residues" evidence="10">
    <location>
        <begin position="406"/>
        <end position="418"/>
    </location>
</feature>
<feature type="compositionally biased region" description="Basic and acidic residues" evidence="10">
    <location>
        <begin position="165"/>
        <end position="187"/>
    </location>
</feature>
<evidence type="ECO:0000256" key="6">
    <source>
        <dbReference type="ARBA" id="ARBA00023054"/>
    </source>
</evidence>
<dbReference type="InterPro" id="IPR011515">
    <property type="entry name" value="Shugoshin_C"/>
</dbReference>
<keyword evidence="6 9" id="KW-0175">Coiled coil</keyword>
<feature type="region of interest" description="Disordered" evidence="10">
    <location>
        <begin position="104"/>
        <end position="151"/>
    </location>
</feature>
<dbReference type="RefSeq" id="XP_056759740.1">
    <property type="nucleotide sequence ID" value="XM_056914986.1"/>
</dbReference>
<dbReference type="GO" id="GO:0051301">
    <property type="term" value="P:cell division"/>
    <property type="evidence" value="ECO:0007669"/>
    <property type="project" value="UniProtKB-KW"/>
</dbReference>
<feature type="compositionally biased region" description="Polar residues" evidence="10">
    <location>
        <begin position="484"/>
        <end position="516"/>
    </location>
</feature>
<organism evidence="13 14">
    <name type="scientific">Penicillium daleae</name>
    <dbReference type="NCBI Taxonomy" id="63821"/>
    <lineage>
        <taxon>Eukaryota</taxon>
        <taxon>Fungi</taxon>
        <taxon>Dikarya</taxon>
        <taxon>Ascomycota</taxon>
        <taxon>Pezizomycotina</taxon>
        <taxon>Eurotiomycetes</taxon>
        <taxon>Eurotiomycetidae</taxon>
        <taxon>Eurotiales</taxon>
        <taxon>Aspergillaceae</taxon>
        <taxon>Penicillium</taxon>
    </lineage>
</organism>
<keyword evidence="8" id="KW-0137">Centromere</keyword>
<keyword evidence="7" id="KW-0131">Cell cycle</keyword>
<comment type="similarity">
    <text evidence="2">Belongs to the shugoshin family.</text>
</comment>
<feature type="compositionally biased region" description="Basic and acidic residues" evidence="10">
    <location>
        <begin position="363"/>
        <end position="378"/>
    </location>
</feature>
<feature type="compositionally biased region" description="Basic and acidic residues" evidence="10">
    <location>
        <begin position="599"/>
        <end position="608"/>
    </location>
</feature>
<keyword evidence="14" id="KW-1185">Reference proteome</keyword>
<feature type="domain" description="Shugoshin C-terminal" evidence="11">
    <location>
        <begin position="445"/>
        <end position="468"/>
    </location>
</feature>
<dbReference type="GO" id="GO:0005634">
    <property type="term" value="C:nucleus"/>
    <property type="evidence" value="ECO:0007669"/>
    <property type="project" value="InterPro"/>
</dbReference>
<keyword evidence="4" id="KW-0132">Cell division</keyword>
<gene>
    <name evidence="13" type="ORF">N7458_011604</name>
</gene>
<sequence>MARLNDFAAPAESVEALKRRFVRQNRDIVRVNSMQSLRIRSLESEVSHLLAENVSLREQIINLTQENERFESAKMLHEEIFEIKSRLDKKLAELSSLASDLGMLPRKVGRQGGDKTGTDSGRPRATVADSKPRTTDSEFNAGPEDGRLPAIVEDKYYPRRTLEQQEIQNLDHTDSRLESPQHDRPAQEECDPALESPRPELEEMPSESRIDSDPSHDESALPPTLETRKKKKKTDSVTPAYKTLSQDDLSTTANQSREPTKLGSKRKFSPDEDGFLSDLAQDDDEFQFTRPSGSPRTKADPFDFMRQDFSPSKTPTSVKRGTAQAGLTKRKVLEPKSANTNLGSPKKIRASLNSDYKVLPRVAADENTRSPQKPKEIDIQSGRTWNQKPRVARIGAVTQKPKRAGRSIETEDHLEPDVKSTLPKDSPVANTGDQGFGMSDMSATSRPSRRRGAVVSYAEPNLRDKMRRPSKNLIDAVTGAGPRRSSSFQLSRDSLGNEANPSQSDASPHPSLSTTRVADLVLANEAADPFVQDDTSDQLLATVSRRRRKVSSSTKDPDEHPGSMSTSDASDLNDLSVALRQKVCSKGPSRRHSSNPKSTSHETLRGEADVASDLDSSFEADDTVYRRETRVTARRKSMMV</sequence>
<evidence type="ECO:0000256" key="8">
    <source>
        <dbReference type="ARBA" id="ARBA00023328"/>
    </source>
</evidence>
<feature type="compositionally biased region" description="Basic and acidic residues" evidence="10">
    <location>
        <begin position="297"/>
        <end position="306"/>
    </location>
</feature>
<dbReference type="Proteomes" id="UP001213681">
    <property type="component" value="Unassembled WGS sequence"/>
</dbReference>
<comment type="caution">
    <text evidence="13">The sequence shown here is derived from an EMBL/GenBank/DDBJ whole genome shotgun (WGS) entry which is preliminary data.</text>
</comment>
<reference evidence="13" key="1">
    <citation type="submission" date="2022-12" db="EMBL/GenBank/DDBJ databases">
        <authorList>
            <person name="Petersen C."/>
        </authorList>
    </citation>
    <scope>NUCLEOTIDE SEQUENCE</scope>
    <source>
        <strain evidence="13">IBT 16125</strain>
    </source>
</reference>
<feature type="compositionally biased region" description="Acidic residues" evidence="10">
    <location>
        <begin position="271"/>
        <end position="286"/>
    </location>
</feature>
<name>A0AAD6FWE6_9EURO</name>
<dbReference type="InterPro" id="IPR011516">
    <property type="entry name" value="Shugoshin_N"/>
</dbReference>
<evidence type="ECO:0000256" key="5">
    <source>
        <dbReference type="ARBA" id="ARBA00022829"/>
    </source>
</evidence>
<evidence type="ECO:0000259" key="11">
    <source>
        <dbReference type="Pfam" id="PF07557"/>
    </source>
</evidence>
<evidence type="ECO:0008006" key="15">
    <source>
        <dbReference type="Google" id="ProtNLM"/>
    </source>
</evidence>
<feature type="region of interest" description="Disordered" evidence="10">
    <location>
        <begin position="362"/>
        <end position="640"/>
    </location>
</feature>
<evidence type="ECO:0000256" key="10">
    <source>
        <dbReference type="SAM" id="MobiDB-lite"/>
    </source>
</evidence>
<keyword evidence="5" id="KW-0159">Chromosome partition</keyword>
<dbReference type="Pfam" id="PF07557">
    <property type="entry name" value="Shugoshin_C"/>
    <property type="match status" value="1"/>
</dbReference>
<protein>
    <recommendedName>
        <fullName evidence="15">Shugoshin</fullName>
    </recommendedName>
</protein>
<accession>A0AAD6FWE6</accession>
<dbReference type="Pfam" id="PF07558">
    <property type="entry name" value="Shugoshin_N"/>
    <property type="match status" value="1"/>
</dbReference>
<feature type="domain" description="Shugoshin N-terminal coiled-coil" evidence="12">
    <location>
        <begin position="17"/>
        <end position="61"/>
    </location>
</feature>
<feature type="compositionally biased region" description="Polar residues" evidence="10">
    <location>
        <begin position="309"/>
        <end position="319"/>
    </location>
</feature>
<feature type="compositionally biased region" description="Polar residues" evidence="10">
    <location>
        <begin position="243"/>
        <end position="257"/>
    </location>
</feature>
<feature type="compositionally biased region" description="Acidic residues" evidence="10">
    <location>
        <begin position="610"/>
        <end position="622"/>
    </location>
</feature>
<evidence type="ECO:0000256" key="3">
    <source>
        <dbReference type="ARBA" id="ARBA00022454"/>
    </source>
</evidence>
<proteinExistence type="inferred from homology"/>
<evidence type="ECO:0000256" key="2">
    <source>
        <dbReference type="ARBA" id="ARBA00010845"/>
    </source>
</evidence>
<evidence type="ECO:0000313" key="13">
    <source>
        <dbReference type="EMBL" id="KAJ5432448.1"/>
    </source>
</evidence>
<dbReference type="AlphaFoldDB" id="A0AAD6FWE6"/>
<keyword evidence="3" id="KW-0158">Chromosome</keyword>
<dbReference type="EMBL" id="JAPVEA010000009">
    <property type="protein sequence ID" value="KAJ5432448.1"/>
    <property type="molecule type" value="Genomic_DNA"/>
</dbReference>
<evidence type="ECO:0000259" key="12">
    <source>
        <dbReference type="Pfam" id="PF07558"/>
    </source>
</evidence>
<evidence type="ECO:0000256" key="9">
    <source>
        <dbReference type="SAM" id="Coils"/>
    </source>
</evidence>
<reference evidence="13" key="2">
    <citation type="journal article" date="2023" name="IMA Fungus">
        <title>Comparative genomic study of the Penicillium genus elucidates a diverse pangenome and 15 lateral gene transfer events.</title>
        <authorList>
            <person name="Petersen C."/>
            <person name="Sorensen T."/>
            <person name="Nielsen M.R."/>
            <person name="Sondergaard T.E."/>
            <person name="Sorensen J.L."/>
            <person name="Fitzpatrick D.A."/>
            <person name="Frisvad J.C."/>
            <person name="Nielsen K.L."/>
        </authorList>
    </citation>
    <scope>NUCLEOTIDE SEQUENCE</scope>
    <source>
        <strain evidence="13">IBT 16125</strain>
    </source>
</reference>
<dbReference type="GO" id="GO:0045132">
    <property type="term" value="P:meiotic chromosome segregation"/>
    <property type="evidence" value="ECO:0007669"/>
    <property type="project" value="InterPro"/>
</dbReference>
<dbReference type="GeneID" id="81605229"/>